<gene>
    <name evidence="1" type="ORF">CWC46_14805</name>
    <name evidence="2" type="ORF">Ser39006_014810</name>
</gene>
<dbReference type="AlphaFoldDB" id="A0A2I5T8S3"/>
<evidence type="ECO:0000313" key="2">
    <source>
        <dbReference type="EMBL" id="AUH05290.1"/>
    </source>
</evidence>
<name>A0A2I5T8S3_SERS3</name>
<dbReference type="EMBL" id="CP025084">
    <property type="protein sequence ID" value="AUH05290.1"/>
    <property type="molecule type" value="Genomic_DNA"/>
</dbReference>
<dbReference type="KEGG" id="serq:CWC46_14805"/>
<dbReference type="EMBL" id="CP025085">
    <property type="protein sequence ID" value="AUH00969.1"/>
    <property type="molecule type" value="Genomic_DNA"/>
</dbReference>
<accession>A0A2I5T8S3</accession>
<dbReference type="OrthoDB" id="6418370at2"/>
<dbReference type="Proteomes" id="UP000233778">
    <property type="component" value="Chromosome"/>
</dbReference>
<evidence type="ECO:0000313" key="4">
    <source>
        <dbReference type="Proteomes" id="UP000233778"/>
    </source>
</evidence>
<keyword evidence="3" id="KW-1185">Reference proteome</keyword>
<proteinExistence type="predicted"/>
<dbReference type="KEGG" id="sera:Ser39006_014810"/>
<dbReference type="Proteomes" id="UP000017700">
    <property type="component" value="Chromosome"/>
</dbReference>
<reference evidence="1 4" key="3">
    <citation type="submission" date="2017-11" db="EMBL/GenBank/DDBJ databases">
        <title>Complete genome sequence of Serratia sp. ATCC 39006 LacA.</title>
        <authorList>
            <person name="Hampton H.G."/>
            <person name="Jackson S.A."/>
            <person name="Jauregui R."/>
            <person name="Poulter G.T.M."/>
            <person name="Salmond G.P.C."/>
            <person name="Fineran P.C."/>
        </authorList>
    </citation>
    <scope>NUCLEOTIDE SEQUENCE [LARGE SCALE GENOMIC DNA]</scope>
    <source>
        <strain evidence="1 4">ATCC 39006</strain>
    </source>
</reference>
<evidence type="ECO:0000313" key="1">
    <source>
        <dbReference type="EMBL" id="AUH00969.1"/>
    </source>
</evidence>
<reference evidence="2" key="4">
    <citation type="submission" date="2017-11" db="EMBL/GenBank/DDBJ databases">
        <title>Complete genome sequence of Serratia sp. ATCC 39006.</title>
        <authorList>
            <person name="Hampton H.G."/>
            <person name="Jackson S.A."/>
            <person name="Jauregui R."/>
            <person name="Poulter G.T.M."/>
            <person name="Salmond G.P.C."/>
            <person name="Fineran P.C."/>
        </authorList>
    </citation>
    <scope>NUCLEOTIDE SEQUENCE</scope>
    <source>
        <strain evidence="2">ATCC 39006</strain>
    </source>
</reference>
<dbReference type="RefSeq" id="WP_021015783.1">
    <property type="nucleotide sequence ID" value="NZ_CP025084.1"/>
</dbReference>
<sequence>MTSHYAVTATHLQEMPAKLRALIGKYFAEPRWRHTCYFYNRMSERYRRTICFHAGLSNSNTVYQLEEMDETTRERVISALDELRQAFNHSPRLSTPVLGFIHRLSISERRTLFFHAGLSATEFNQPIQRIEDQSCTWSTSLLVALDELKTLFDDTPAILTSVKPENYTR</sequence>
<reference evidence="2" key="2">
    <citation type="submission" date="2013-09" db="EMBL/GenBank/DDBJ databases">
        <authorList>
            <person name="Wang G."/>
            <person name="Yang Y."/>
            <person name="Su Y."/>
        </authorList>
    </citation>
    <scope>NUCLEOTIDE SEQUENCE</scope>
    <source>
        <strain evidence="2">ATCC 39006</strain>
    </source>
</reference>
<protein>
    <submittedName>
        <fullName evidence="2">Replication protein B</fullName>
    </submittedName>
</protein>
<dbReference type="STRING" id="104623.Ser39006_02519"/>
<evidence type="ECO:0000313" key="3">
    <source>
        <dbReference type="Proteomes" id="UP000017700"/>
    </source>
</evidence>
<organism evidence="2 3">
    <name type="scientific">Serratia sp. (strain ATCC 39006)</name>
    <name type="common">Prodigiosinella confusarubida</name>
    <dbReference type="NCBI Taxonomy" id="104623"/>
    <lineage>
        <taxon>Bacteria</taxon>
        <taxon>Pseudomonadati</taxon>
        <taxon>Pseudomonadota</taxon>
        <taxon>Gammaproteobacteria</taxon>
        <taxon>Enterobacterales</taxon>
        <taxon>Pectobacteriaceae</taxon>
        <taxon>Prodigiosinella</taxon>
    </lineage>
</organism>
<reference evidence="2 3" key="1">
    <citation type="journal article" date="2013" name="Genome Announc.">
        <title>Draft genome sequence of Serratia sp. strain ATCC 39006, a model bacterium for analysis of the biosynthesis and regulation of prodigiosin, a carbapenem, and gas vesicles.</title>
        <authorList>
            <person name="Fineran P.C."/>
            <person name="Iglesias Cans M.C."/>
            <person name="Ramsay J.P."/>
            <person name="Wilf N.M."/>
            <person name="Cossyleon D."/>
            <person name="McNeil M.B."/>
            <person name="Williamson N.R."/>
            <person name="Monson R.E."/>
            <person name="Becher S.A."/>
            <person name="Stanton J.A."/>
            <person name="Brugger K."/>
            <person name="Brown S.D."/>
            <person name="Salmond G.P."/>
        </authorList>
    </citation>
    <scope>NUCLEOTIDE SEQUENCE [LARGE SCALE GENOMIC DNA]</scope>
    <source>
        <strain evidence="2">ATCC 39006</strain>
        <strain evidence="3">ATCC 39006 / SC 11482</strain>
    </source>
</reference>